<dbReference type="EMBL" id="KN847323">
    <property type="protein sequence ID" value="KIW50228.1"/>
    <property type="molecule type" value="Genomic_DNA"/>
</dbReference>
<gene>
    <name evidence="3" type="ORF">PV05_11836</name>
</gene>
<dbReference type="GO" id="GO:0016787">
    <property type="term" value="F:hydrolase activity"/>
    <property type="evidence" value="ECO:0007669"/>
    <property type="project" value="UniProtKB-KW"/>
</dbReference>
<evidence type="ECO:0000256" key="1">
    <source>
        <dbReference type="ARBA" id="ARBA00022801"/>
    </source>
</evidence>
<dbReference type="SUPFAM" id="SSF56784">
    <property type="entry name" value="HAD-like"/>
    <property type="match status" value="1"/>
</dbReference>
<protein>
    <recommendedName>
        <fullName evidence="5">Haloacid dehalogenase, type II</fullName>
    </recommendedName>
</protein>
<evidence type="ECO:0000313" key="4">
    <source>
        <dbReference type="Proteomes" id="UP000054342"/>
    </source>
</evidence>
<dbReference type="STRING" id="348802.A0A0D2E433"/>
<organism evidence="3 4">
    <name type="scientific">Exophiala xenobiotica</name>
    <dbReference type="NCBI Taxonomy" id="348802"/>
    <lineage>
        <taxon>Eukaryota</taxon>
        <taxon>Fungi</taxon>
        <taxon>Dikarya</taxon>
        <taxon>Ascomycota</taxon>
        <taxon>Pezizomycotina</taxon>
        <taxon>Eurotiomycetes</taxon>
        <taxon>Chaetothyriomycetidae</taxon>
        <taxon>Chaetothyriales</taxon>
        <taxon>Herpotrichiellaceae</taxon>
        <taxon>Exophiala</taxon>
    </lineage>
</organism>
<dbReference type="HOGENOM" id="CLU_045011_3_2_1"/>
<keyword evidence="4" id="KW-1185">Reference proteome</keyword>
<dbReference type="InterPro" id="IPR023214">
    <property type="entry name" value="HAD_sf"/>
</dbReference>
<evidence type="ECO:0000313" key="3">
    <source>
        <dbReference type="EMBL" id="KIW50228.1"/>
    </source>
</evidence>
<accession>A0A0D2E433</accession>
<dbReference type="RefSeq" id="XP_013310812.1">
    <property type="nucleotide sequence ID" value="XM_013455358.1"/>
</dbReference>
<sequence length="313" mass="34543">MALPMPEPTRPPLPLTHYRVLSFDVYGSLVEYKGQILNSFQPLLSRLSPSSPYLDSTPLSTTTPDSATKGSVEFLKLFQRQEDAIKLEKPAKRFDEILAEIWRRVAQELQVDSSEEEAVAFGSEAVISSWPTFPGTLEALRSLSKHYRLVALSNIDRYAWSITSSSPASRLGEVDWWKVFTAEDLGDDAARADEIKLETLIGYCTSTSTTSGTSNGGGGSVEKDEILHVAQSLGHDQAPAKRLGLSSVWLIGDGPRWGKEAESKMALEKGLVGYAWRYNTLKEFADDVEKAFNTSNEGEMKGPPAYDLDRVTD</sequence>
<feature type="region of interest" description="Disordered" evidence="2">
    <location>
        <begin position="292"/>
        <end position="313"/>
    </location>
</feature>
<proteinExistence type="predicted"/>
<dbReference type="AlphaFoldDB" id="A0A0D2E433"/>
<evidence type="ECO:0000256" key="2">
    <source>
        <dbReference type="SAM" id="MobiDB-lite"/>
    </source>
</evidence>
<dbReference type="Gene3D" id="1.10.150.750">
    <property type="match status" value="1"/>
</dbReference>
<dbReference type="GeneID" id="25333744"/>
<dbReference type="InterPro" id="IPR036412">
    <property type="entry name" value="HAD-like_sf"/>
</dbReference>
<name>A0A0D2E433_9EURO</name>
<reference evidence="3 4" key="1">
    <citation type="submission" date="2015-01" db="EMBL/GenBank/DDBJ databases">
        <title>The Genome Sequence of Exophiala xenobiotica CBS118157.</title>
        <authorList>
            <consortium name="The Broad Institute Genomics Platform"/>
            <person name="Cuomo C."/>
            <person name="de Hoog S."/>
            <person name="Gorbushina A."/>
            <person name="Stielow B."/>
            <person name="Teixiera M."/>
            <person name="Abouelleil A."/>
            <person name="Chapman S.B."/>
            <person name="Priest M."/>
            <person name="Young S.K."/>
            <person name="Wortman J."/>
            <person name="Nusbaum C."/>
            <person name="Birren B."/>
        </authorList>
    </citation>
    <scope>NUCLEOTIDE SEQUENCE [LARGE SCALE GENOMIC DNA]</scope>
    <source>
        <strain evidence="3 4">CBS 118157</strain>
    </source>
</reference>
<dbReference type="OrthoDB" id="444127at2759"/>
<dbReference type="PANTHER" id="PTHR43316:SF9">
    <property type="entry name" value="ACID DEHALOGENASE, PUTATIVE (AFU_ORTHOLOGUE AFUA_6G14460)-RELATED"/>
    <property type="match status" value="1"/>
</dbReference>
<dbReference type="PANTHER" id="PTHR43316">
    <property type="entry name" value="HYDROLASE, HALOACID DELAHOGENASE-RELATED"/>
    <property type="match status" value="1"/>
</dbReference>
<dbReference type="Gene3D" id="3.40.50.1000">
    <property type="entry name" value="HAD superfamily/HAD-like"/>
    <property type="match status" value="1"/>
</dbReference>
<dbReference type="InterPro" id="IPR051540">
    <property type="entry name" value="S-2-haloacid_dehalogenase"/>
</dbReference>
<dbReference type="Proteomes" id="UP000054342">
    <property type="component" value="Unassembled WGS sequence"/>
</dbReference>
<keyword evidence="1" id="KW-0378">Hydrolase</keyword>
<evidence type="ECO:0008006" key="5">
    <source>
        <dbReference type="Google" id="ProtNLM"/>
    </source>
</evidence>